<name>A0A917FHK1_9GAMM</name>
<dbReference type="InterPro" id="IPR004791">
    <property type="entry name" value="UvrC"/>
</dbReference>
<dbReference type="PANTHER" id="PTHR30562:SF1">
    <property type="entry name" value="UVRABC SYSTEM PROTEIN C"/>
    <property type="match status" value="1"/>
</dbReference>
<keyword evidence="7 13" id="KW-0742">SOS response</keyword>
<keyword evidence="4 13" id="KW-0228">DNA excision</keyword>
<sequence>MSRNKPFDAKKFIAELPTSPGVYQMLDSTGQIIYVGKARILKNRVSSYFNGSAKDNKTMALVRQIADMRYHITQSEGDALILENQLIKKHTPKYNILLKDGKSYPYIYISTDADEFPRITYARGKKKRKGRYFGPYPSSPSVRYALNFLQKVFKVRQCTNSFYSNRSRPCLQHQINRCTAPCVGLVSKKDYQKQIKYTIDFIEGKSSQVVDSLVKEMEQASADMSYELAAEIRDQIKAIRSIQSHQAVETGLTDQIDVLSVGQEAGLYIVTVGTVRNGQFLGNRNHFPNTPKDITLPDLLHDFISQYYDEDILPNRLICNIEPSDKNDLAELLSVLKGKKVFITAKPRGQQLKLLKQTTENMHNALQVQVNKYASWQKKWDLWVTELGFKTMPERIECFDISHQMGEHTRASCVVFDAQGADKKMYRQYIISGIQGGDDYAAMSQVIEKRLDSLKKRDIPLPDAFIIDGGKGQVNQAVKILKEQNLESVRIIGVTKDENRTAGNERIYLPERHEFISPEPHGLLSLMMQHIRDEAHRFAIKSHRKAFKKSRNTSLLENIPGIGQARRNQLLKHFGGLQGLKQAGIDDIQKVPGISEKLAQEVFSHLHQ</sequence>
<gene>
    <name evidence="13 17" type="primary">uvrC</name>
    <name evidence="17" type="ORF">GCM10011365_00760</name>
</gene>
<dbReference type="Proteomes" id="UP000605253">
    <property type="component" value="Unassembled WGS sequence"/>
</dbReference>
<feature type="domain" description="GIY-YIG" evidence="15">
    <location>
        <begin position="18"/>
        <end position="96"/>
    </location>
</feature>
<dbReference type="InterPro" id="IPR036876">
    <property type="entry name" value="UVR_dom_sf"/>
</dbReference>
<dbReference type="Gene3D" id="4.10.860.10">
    <property type="entry name" value="UVR domain"/>
    <property type="match status" value="1"/>
</dbReference>
<reference evidence="17" key="1">
    <citation type="journal article" date="2014" name="Int. J. Syst. Evol. Microbiol.">
        <title>Complete genome sequence of Corynebacterium casei LMG S-19264T (=DSM 44701T), isolated from a smear-ripened cheese.</title>
        <authorList>
            <consortium name="US DOE Joint Genome Institute (JGI-PGF)"/>
            <person name="Walter F."/>
            <person name="Albersmeier A."/>
            <person name="Kalinowski J."/>
            <person name="Ruckert C."/>
        </authorList>
    </citation>
    <scope>NUCLEOTIDE SEQUENCE</scope>
    <source>
        <strain evidence="17">CGMCC 1.12181</strain>
    </source>
</reference>
<accession>A0A917FHK1</accession>
<evidence type="ECO:0000256" key="9">
    <source>
        <dbReference type="ARBA" id="ARBA00061531"/>
    </source>
</evidence>
<evidence type="ECO:0000256" key="4">
    <source>
        <dbReference type="ARBA" id="ARBA00022769"/>
    </source>
</evidence>
<keyword evidence="6 13" id="KW-0234">DNA repair</keyword>
<dbReference type="SUPFAM" id="SSF82771">
    <property type="entry name" value="GIY-YIG endonuclease"/>
    <property type="match status" value="1"/>
</dbReference>
<dbReference type="SUPFAM" id="SSF46600">
    <property type="entry name" value="C-terminal UvrC-binding domain of UvrB"/>
    <property type="match status" value="1"/>
</dbReference>
<evidence type="ECO:0000259" key="14">
    <source>
        <dbReference type="PROSITE" id="PS50151"/>
    </source>
</evidence>
<comment type="function">
    <text evidence="8 13">The UvrABC repair system catalyzes the recognition and processing of DNA lesions. UvrC both incises the 5' and 3' sides of the lesion. The N-terminal half is responsible for the 3' incision and the C-terminal half is responsible for the 5' incision.</text>
</comment>
<dbReference type="HAMAP" id="MF_00203">
    <property type="entry name" value="UvrC"/>
    <property type="match status" value="1"/>
</dbReference>
<comment type="subcellular location">
    <subcellularLocation>
        <location evidence="1 13">Cytoplasm</location>
    </subcellularLocation>
</comment>
<dbReference type="GO" id="GO:0009432">
    <property type="term" value="P:SOS response"/>
    <property type="evidence" value="ECO:0007669"/>
    <property type="project" value="UniProtKB-UniRule"/>
</dbReference>
<keyword evidence="2 13" id="KW-0963">Cytoplasm</keyword>
<dbReference type="NCBIfam" id="TIGR00194">
    <property type="entry name" value="uvrC"/>
    <property type="match status" value="1"/>
</dbReference>
<evidence type="ECO:0000256" key="8">
    <source>
        <dbReference type="ARBA" id="ARBA00059452"/>
    </source>
</evidence>
<feature type="domain" description="UvrC family homology region profile" evidence="16">
    <location>
        <begin position="258"/>
        <end position="481"/>
    </location>
</feature>
<evidence type="ECO:0000256" key="6">
    <source>
        <dbReference type="ARBA" id="ARBA00023204"/>
    </source>
</evidence>
<dbReference type="Pfam" id="PF22920">
    <property type="entry name" value="UvrC_RNaseH"/>
    <property type="match status" value="1"/>
</dbReference>
<dbReference type="InterPro" id="IPR035901">
    <property type="entry name" value="GIY-YIG_endonuc_sf"/>
</dbReference>
<dbReference type="InterPro" id="IPR001162">
    <property type="entry name" value="UvrC_RNase_H_dom"/>
</dbReference>
<keyword evidence="18" id="KW-1185">Reference proteome</keyword>
<evidence type="ECO:0000313" key="18">
    <source>
        <dbReference type="Proteomes" id="UP000605253"/>
    </source>
</evidence>
<dbReference type="InterPro" id="IPR000305">
    <property type="entry name" value="GIY-YIG_endonuc"/>
</dbReference>
<evidence type="ECO:0000256" key="11">
    <source>
        <dbReference type="ARBA" id="ARBA00067419"/>
    </source>
</evidence>
<dbReference type="Pfam" id="PF02151">
    <property type="entry name" value="UVR"/>
    <property type="match status" value="1"/>
</dbReference>
<dbReference type="GO" id="GO:0009381">
    <property type="term" value="F:excinuclease ABC activity"/>
    <property type="evidence" value="ECO:0007669"/>
    <property type="project" value="UniProtKB-UniRule"/>
</dbReference>
<dbReference type="InterPro" id="IPR047296">
    <property type="entry name" value="GIY-YIG_UvrC_Cho"/>
</dbReference>
<dbReference type="PROSITE" id="PS50165">
    <property type="entry name" value="UVRC"/>
    <property type="match status" value="1"/>
</dbReference>
<feature type="domain" description="UVR" evidence="14">
    <location>
        <begin position="207"/>
        <end position="242"/>
    </location>
</feature>
<dbReference type="PROSITE" id="PS50151">
    <property type="entry name" value="UVR"/>
    <property type="match status" value="1"/>
</dbReference>
<evidence type="ECO:0000256" key="2">
    <source>
        <dbReference type="ARBA" id="ARBA00022490"/>
    </source>
</evidence>
<dbReference type="Pfam" id="PF01541">
    <property type="entry name" value="GIY-YIG"/>
    <property type="match status" value="1"/>
</dbReference>
<dbReference type="Pfam" id="PF14520">
    <property type="entry name" value="HHH_5"/>
    <property type="match status" value="1"/>
</dbReference>
<dbReference type="InterPro" id="IPR001943">
    <property type="entry name" value="UVR_dom"/>
</dbReference>
<reference evidence="17" key="2">
    <citation type="submission" date="2020-09" db="EMBL/GenBank/DDBJ databases">
        <authorList>
            <person name="Sun Q."/>
            <person name="Zhou Y."/>
        </authorList>
    </citation>
    <scope>NUCLEOTIDE SEQUENCE</scope>
    <source>
        <strain evidence="17">CGMCC 1.12181</strain>
    </source>
</reference>
<dbReference type="SMART" id="SM00465">
    <property type="entry name" value="GIYc"/>
    <property type="match status" value="1"/>
</dbReference>
<dbReference type="InterPro" id="IPR003583">
    <property type="entry name" value="Hlx-hairpin-Hlx_DNA-bd_motif"/>
</dbReference>
<dbReference type="Gene3D" id="3.40.1440.10">
    <property type="entry name" value="GIY-YIG endonuclease"/>
    <property type="match status" value="1"/>
</dbReference>
<dbReference type="SMART" id="SM00278">
    <property type="entry name" value="HhH1"/>
    <property type="match status" value="2"/>
</dbReference>
<dbReference type="PANTHER" id="PTHR30562">
    <property type="entry name" value="UVRC/OXIDOREDUCTASE"/>
    <property type="match status" value="1"/>
</dbReference>
<dbReference type="InterPro" id="IPR010994">
    <property type="entry name" value="RuvA_2-like"/>
</dbReference>
<evidence type="ECO:0000256" key="7">
    <source>
        <dbReference type="ARBA" id="ARBA00023236"/>
    </source>
</evidence>
<keyword evidence="5 13" id="KW-0267">Excision nuclease</keyword>
<evidence type="ECO:0000259" key="15">
    <source>
        <dbReference type="PROSITE" id="PS50164"/>
    </source>
</evidence>
<organism evidence="17 18">
    <name type="scientific">Marinicella pacifica</name>
    <dbReference type="NCBI Taxonomy" id="1171543"/>
    <lineage>
        <taxon>Bacteria</taxon>
        <taxon>Pseudomonadati</taxon>
        <taxon>Pseudomonadota</taxon>
        <taxon>Gammaproteobacteria</taxon>
        <taxon>Lysobacterales</taxon>
        <taxon>Marinicellaceae</taxon>
        <taxon>Marinicella</taxon>
    </lineage>
</organism>
<comment type="subunit">
    <text evidence="10 13">Interacts with UvrB in an incision complex.</text>
</comment>
<dbReference type="Pfam" id="PF08459">
    <property type="entry name" value="UvrC_RNaseH_dom"/>
    <property type="match status" value="1"/>
</dbReference>
<dbReference type="SUPFAM" id="SSF47781">
    <property type="entry name" value="RuvA domain 2-like"/>
    <property type="match status" value="1"/>
</dbReference>
<protein>
    <recommendedName>
        <fullName evidence="11 13">UvrABC system protein C</fullName>
        <shortName evidence="13">Protein UvrC</shortName>
    </recommendedName>
    <alternativeName>
        <fullName evidence="12 13">Excinuclease ABC subunit C</fullName>
    </alternativeName>
</protein>
<proteinExistence type="inferred from homology"/>
<dbReference type="InterPro" id="IPR038476">
    <property type="entry name" value="UvrC_RNase_H_dom_sf"/>
</dbReference>
<evidence type="ECO:0000256" key="5">
    <source>
        <dbReference type="ARBA" id="ARBA00022881"/>
    </source>
</evidence>
<evidence type="ECO:0000256" key="1">
    <source>
        <dbReference type="ARBA" id="ARBA00004496"/>
    </source>
</evidence>
<comment type="caution">
    <text evidence="17">The sequence shown here is derived from an EMBL/GenBank/DDBJ whole genome shotgun (WGS) entry which is preliminary data.</text>
</comment>
<evidence type="ECO:0000256" key="12">
    <source>
        <dbReference type="ARBA" id="ARBA00077138"/>
    </source>
</evidence>
<evidence type="ECO:0000256" key="10">
    <source>
        <dbReference type="ARBA" id="ARBA00062841"/>
    </source>
</evidence>
<dbReference type="PROSITE" id="PS50164">
    <property type="entry name" value="GIY_YIG"/>
    <property type="match status" value="1"/>
</dbReference>
<dbReference type="Gene3D" id="3.30.420.340">
    <property type="entry name" value="UvrC, RNAse H endonuclease domain"/>
    <property type="match status" value="1"/>
</dbReference>
<evidence type="ECO:0000313" key="17">
    <source>
        <dbReference type="EMBL" id="GGF83633.1"/>
    </source>
</evidence>
<dbReference type="FunFam" id="3.30.420.340:FF:000001">
    <property type="entry name" value="UvrABC system protein C"/>
    <property type="match status" value="1"/>
</dbReference>
<dbReference type="GO" id="GO:0003677">
    <property type="term" value="F:DNA binding"/>
    <property type="evidence" value="ECO:0007669"/>
    <property type="project" value="UniProtKB-UniRule"/>
</dbReference>
<comment type="similarity">
    <text evidence="9 13">Belongs to the UvrC family.</text>
</comment>
<dbReference type="EMBL" id="BMEO01000001">
    <property type="protein sequence ID" value="GGF83633.1"/>
    <property type="molecule type" value="Genomic_DNA"/>
</dbReference>
<dbReference type="FunFam" id="3.40.1440.10:FF:000001">
    <property type="entry name" value="UvrABC system protein C"/>
    <property type="match status" value="1"/>
</dbReference>
<dbReference type="RefSeq" id="WP_188363685.1">
    <property type="nucleotide sequence ID" value="NZ_BAABJF010000011.1"/>
</dbReference>
<evidence type="ECO:0000256" key="13">
    <source>
        <dbReference type="HAMAP-Rule" id="MF_00203"/>
    </source>
</evidence>
<dbReference type="GO" id="GO:0005737">
    <property type="term" value="C:cytoplasm"/>
    <property type="evidence" value="ECO:0007669"/>
    <property type="project" value="UniProtKB-SubCell"/>
</dbReference>
<evidence type="ECO:0000259" key="16">
    <source>
        <dbReference type="PROSITE" id="PS50165"/>
    </source>
</evidence>
<dbReference type="AlphaFoldDB" id="A0A917FHK1"/>
<dbReference type="InterPro" id="IPR050066">
    <property type="entry name" value="UvrABC_protein_C"/>
</dbReference>
<dbReference type="Gene3D" id="1.10.150.20">
    <property type="entry name" value="5' to 3' exonuclease, C-terminal subdomain"/>
    <property type="match status" value="1"/>
</dbReference>
<dbReference type="CDD" id="cd10434">
    <property type="entry name" value="GIY-YIG_UvrC_Cho"/>
    <property type="match status" value="1"/>
</dbReference>
<dbReference type="GO" id="GO:0009380">
    <property type="term" value="C:excinuclease repair complex"/>
    <property type="evidence" value="ECO:0007669"/>
    <property type="project" value="InterPro"/>
</dbReference>
<dbReference type="FunFam" id="1.10.150.20:FF:000005">
    <property type="entry name" value="UvrABC system protein C"/>
    <property type="match status" value="1"/>
</dbReference>
<evidence type="ECO:0000256" key="3">
    <source>
        <dbReference type="ARBA" id="ARBA00022763"/>
    </source>
</evidence>
<dbReference type="GO" id="GO:0006289">
    <property type="term" value="P:nucleotide-excision repair"/>
    <property type="evidence" value="ECO:0007669"/>
    <property type="project" value="UniProtKB-UniRule"/>
</dbReference>
<keyword evidence="3 13" id="KW-0227">DNA damage</keyword>